<keyword evidence="2" id="KW-0238">DNA-binding</keyword>
<accession>A0A2V4C5A8</accession>
<dbReference type="SUPFAM" id="SSF47413">
    <property type="entry name" value="lambda repressor-like DNA-binding domains"/>
    <property type="match status" value="1"/>
</dbReference>
<feature type="domain" description="HTH lacI-type" evidence="4">
    <location>
        <begin position="5"/>
        <end position="59"/>
    </location>
</feature>
<dbReference type="Gene3D" id="3.40.50.2300">
    <property type="match status" value="2"/>
</dbReference>
<evidence type="ECO:0000256" key="2">
    <source>
        <dbReference type="ARBA" id="ARBA00023125"/>
    </source>
</evidence>
<dbReference type="Gene3D" id="1.10.260.40">
    <property type="entry name" value="lambda repressor-like DNA-binding domains"/>
    <property type="match status" value="1"/>
</dbReference>
<dbReference type="RefSeq" id="WP_110344871.1">
    <property type="nucleotide sequence ID" value="NZ_QJHL01000001.1"/>
</dbReference>
<organism evidence="5 6">
    <name type="scientific">Flavobacterium hydrophilum</name>
    <dbReference type="NCBI Taxonomy" id="2211445"/>
    <lineage>
        <taxon>Bacteria</taxon>
        <taxon>Pseudomonadati</taxon>
        <taxon>Bacteroidota</taxon>
        <taxon>Flavobacteriia</taxon>
        <taxon>Flavobacteriales</taxon>
        <taxon>Flavobacteriaceae</taxon>
        <taxon>Flavobacterium</taxon>
    </lineage>
</organism>
<sequence length="342" mass="38376">MSEKTTIYDIAKRLNITAATVSRALNNSPKIKKSTREIVQETADLMGYKPNKLALALKSGKSNNIGIIVPRVDNNFFGTVIRGIEEELYPHGYHVIISQTHDDAKRENENLYALIDAQVDGILMSVTDVTDQNYDAFQNVLQKNVPLIFFDRTRHIDGVSSVTINDFKGGYLTTKHLINEGCRHIAHFSRDQSLDIFKNRFLGYKQALLDSGIPFKEEYVIPIKSSLESGKEAVDILLQLETPPDAIFSSSDFAALGAIQELKERNISIPDEFCVAGFSNEPFTKFMELSITSVDQSPLEMGKMAAKVFLEQLNKTDTIKIEKKVVLAPELHIRKSSTRITF</sequence>
<evidence type="ECO:0000313" key="6">
    <source>
        <dbReference type="Proteomes" id="UP000247681"/>
    </source>
</evidence>
<keyword evidence="1" id="KW-0805">Transcription regulation</keyword>
<comment type="caution">
    <text evidence="5">The sequence shown here is derived from an EMBL/GenBank/DDBJ whole genome shotgun (WGS) entry which is preliminary data.</text>
</comment>
<reference evidence="5 6" key="1">
    <citation type="submission" date="2018-05" db="EMBL/GenBank/DDBJ databases">
        <title>Flavobacterium sp. strain IMCC34758, incomplete genome.</title>
        <authorList>
            <person name="Joung Y."/>
        </authorList>
    </citation>
    <scope>NUCLEOTIDE SEQUENCE [LARGE SCALE GENOMIC DNA]</scope>
    <source>
        <strain evidence="5 6">IMCC34758</strain>
    </source>
</reference>
<dbReference type="Proteomes" id="UP000247681">
    <property type="component" value="Unassembled WGS sequence"/>
</dbReference>
<dbReference type="GO" id="GO:0003700">
    <property type="term" value="F:DNA-binding transcription factor activity"/>
    <property type="evidence" value="ECO:0007669"/>
    <property type="project" value="TreeGrafter"/>
</dbReference>
<protein>
    <submittedName>
        <fullName evidence="5">LacI family transcriptional regulator</fullName>
    </submittedName>
</protein>
<evidence type="ECO:0000256" key="1">
    <source>
        <dbReference type="ARBA" id="ARBA00023015"/>
    </source>
</evidence>
<dbReference type="OrthoDB" id="9768806at2"/>
<dbReference type="PANTHER" id="PTHR30146:SF109">
    <property type="entry name" value="HTH-TYPE TRANSCRIPTIONAL REGULATOR GALS"/>
    <property type="match status" value="1"/>
</dbReference>
<dbReference type="EMBL" id="QJHL01000001">
    <property type="protein sequence ID" value="PXY45852.1"/>
    <property type="molecule type" value="Genomic_DNA"/>
</dbReference>
<evidence type="ECO:0000313" key="5">
    <source>
        <dbReference type="EMBL" id="PXY45852.1"/>
    </source>
</evidence>
<dbReference type="InterPro" id="IPR010982">
    <property type="entry name" value="Lambda_DNA-bd_dom_sf"/>
</dbReference>
<evidence type="ECO:0000256" key="3">
    <source>
        <dbReference type="ARBA" id="ARBA00023163"/>
    </source>
</evidence>
<dbReference type="GO" id="GO:0000976">
    <property type="term" value="F:transcription cis-regulatory region binding"/>
    <property type="evidence" value="ECO:0007669"/>
    <property type="project" value="TreeGrafter"/>
</dbReference>
<dbReference type="SUPFAM" id="SSF53822">
    <property type="entry name" value="Periplasmic binding protein-like I"/>
    <property type="match status" value="1"/>
</dbReference>
<dbReference type="InterPro" id="IPR000843">
    <property type="entry name" value="HTH_LacI"/>
</dbReference>
<dbReference type="Pfam" id="PF00532">
    <property type="entry name" value="Peripla_BP_1"/>
    <property type="match status" value="1"/>
</dbReference>
<dbReference type="CDD" id="cd01392">
    <property type="entry name" value="HTH_LacI"/>
    <property type="match status" value="1"/>
</dbReference>
<dbReference type="InterPro" id="IPR001761">
    <property type="entry name" value="Peripla_BP/Lac1_sug-bd_dom"/>
</dbReference>
<keyword evidence="6" id="KW-1185">Reference proteome</keyword>
<keyword evidence="3" id="KW-0804">Transcription</keyword>
<name>A0A2V4C5A8_9FLAO</name>
<evidence type="ECO:0000259" key="4">
    <source>
        <dbReference type="PROSITE" id="PS50932"/>
    </source>
</evidence>
<dbReference type="AlphaFoldDB" id="A0A2V4C5A8"/>
<dbReference type="Pfam" id="PF00356">
    <property type="entry name" value="LacI"/>
    <property type="match status" value="1"/>
</dbReference>
<dbReference type="InterPro" id="IPR028082">
    <property type="entry name" value="Peripla_BP_I"/>
</dbReference>
<gene>
    <name evidence="5" type="ORF">DMB68_01280</name>
</gene>
<dbReference type="CDD" id="cd06267">
    <property type="entry name" value="PBP1_LacI_sugar_binding-like"/>
    <property type="match status" value="1"/>
</dbReference>
<proteinExistence type="predicted"/>
<dbReference type="PROSITE" id="PS50932">
    <property type="entry name" value="HTH_LACI_2"/>
    <property type="match status" value="1"/>
</dbReference>
<dbReference type="PANTHER" id="PTHR30146">
    <property type="entry name" value="LACI-RELATED TRANSCRIPTIONAL REPRESSOR"/>
    <property type="match status" value="1"/>
</dbReference>
<dbReference type="SMART" id="SM00354">
    <property type="entry name" value="HTH_LACI"/>
    <property type="match status" value="1"/>
</dbReference>